<gene>
    <name evidence="1" type="ORF">DAEQUDRAFT_769438</name>
</gene>
<evidence type="ECO:0000313" key="1">
    <source>
        <dbReference type="EMBL" id="KZT64717.1"/>
    </source>
</evidence>
<organism evidence="1 2">
    <name type="scientific">Daedalea quercina L-15889</name>
    <dbReference type="NCBI Taxonomy" id="1314783"/>
    <lineage>
        <taxon>Eukaryota</taxon>
        <taxon>Fungi</taxon>
        <taxon>Dikarya</taxon>
        <taxon>Basidiomycota</taxon>
        <taxon>Agaricomycotina</taxon>
        <taxon>Agaricomycetes</taxon>
        <taxon>Polyporales</taxon>
        <taxon>Fomitopsis</taxon>
    </lineage>
</organism>
<dbReference type="AlphaFoldDB" id="A0A165LQB1"/>
<dbReference type="EMBL" id="KV429120">
    <property type="protein sequence ID" value="KZT64717.1"/>
    <property type="molecule type" value="Genomic_DNA"/>
</dbReference>
<name>A0A165LQB1_9APHY</name>
<reference evidence="1 2" key="1">
    <citation type="journal article" date="2016" name="Mol. Biol. Evol.">
        <title>Comparative Genomics of Early-Diverging Mushroom-Forming Fungi Provides Insights into the Origins of Lignocellulose Decay Capabilities.</title>
        <authorList>
            <person name="Nagy L.G."/>
            <person name="Riley R."/>
            <person name="Tritt A."/>
            <person name="Adam C."/>
            <person name="Daum C."/>
            <person name="Floudas D."/>
            <person name="Sun H."/>
            <person name="Yadav J.S."/>
            <person name="Pangilinan J."/>
            <person name="Larsson K.H."/>
            <person name="Matsuura K."/>
            <person name="Barry K."/>
            <person name="Labutti K."/>
            <person name="Kuo R."/>
            <person name="Ohm R.A."/>
            <person name="Bhattacharya S.S."/>
            <person name="Shirouzu T."/>
            <person name="Yoshinaga Y."/>
            <person name="Martin F.M."/>
            <person name="Grigoriev I.V."/>
            <person name="Hibbett D.S."/>
        </authorList>
    </citation>
    <scope>NUCLEOTIDE SEQUENCE [LARGE SCALE GENOMIC DNA]</scope>
    <source>
        <strain evidence="1 2">L-15889</strain>
    </source>
</reference>
<keyword evidence="2" id="KW-1185">Reference proteome</keyword>
<accession>A0A165LQB1</accession>
<dbReference type="Proteomes" id="UP000076727">
    <property type="component" value="Unassembled WGS sequence"/>
</dbReference>
<sequence>MYLMCPTIHGKDPWHSLHKQAPHLQSITGSICTPGDNGDLQNLRKILDLIENDLKEAPRSFALLHDTDSIYQGSPVTTDYRVEVEPIAYGLPALDDLFWNDDLRLFEIKSTSAGLDQYDPVLVQKATKDDAPTWNYLNNELKAAQTLTKKFLDSRRRISERIQEIHEQRPVKDTPATIQ</sequence>
<evidence type="ECO:0000313" key="2">
    <source>
        <dbReference type="Proteomes" id="UP000076727"/>
    </source>
</evidence>
<proteinExistence type="predicted"/>
<protein>
    <submittedName>
        <fullName evidence="1">Uncharacterized protein</fullName>
    </submittedName>
</protein>